<dbReference type="Proteomes" id="UP000247233">
    <property type="component" value="Unassembled WGS sequence"/>
</dbReference>
<dbReference type="STRING" id="1448321.A0A317URA4"/>
<accession>A0A317URA4</accession>
<evidence type="ECO:0000313" key="2">
    <source>
        <dbReference type="EMBL" id="PWY64251.1"/>
    </source>
</evidence>
<gene>
    <name evidence="2" type="ORF">BO70DRAFT_347131</name>
</gene>
<sequence>MYRGCNGFRSSPGQLRDHFKVLKTLVFHWAGQFGREDLTALSPDQKRAIITSLDGQCVQEDWDHLYARLPTGAQLFTGHVLGESMIFKHIFARLIDRPFWSLDARSDAADQGGDADFYKRLEYLYERFYIGSPRDAAWWKSHTVALCNLSRYSCMNLRANELGNATHKHNAALVDALTDELLGREVFQLVLEGVTDPDVERARRSSLSHIMQLAAKASLMALGGMNANLRVDRLPELSTFNPASGAVKPHVHHFSFTPDAPLTAPVKGGQVLLLVSPGLCITDTPARGMGPSVPEQVLRAEVFTEHRETDSTSDQESDSEYEDKDMARSEIEHGILARDGEWQVKSGSVLL</sequence>
<comment type="caution">
    <text evidence="2">The sequence shown here is derived from an EMBL/GenBank/DDBJ whole genome shotgun (WGS) entry which is preliminary data.</text>
</comment>
<dbReference type="VEuPathDB" id="FungiDB:BO70DRAFT_347131"/>
<dbReference type="RefSeq" id="XP_025394223.1">
    <property type="nucleotide sequence ID" value="XM_025541575.1"/>
</dbReference>
<dbReference type="AlphaFoldDB" id="A0A317URA4"/>
<feature type="region of interest" description="Disordered" evidence="1">
    <location>
        <begin position="304"/>
        <end position="330"/>
    </location>
</feature>
<evidence type="ECO:0000256" key="1">
    <source>
        <dbReference type="SAM" id="MobiDB-lite"/>
    </source>
</evidence>
<dbReference type="GeneID" id="37063812"/>
<organism evidence="2 3">
    <name type="scientific">Aspergillus heteromorphus CBS 117.55</name>
    <dbReference type="NCBI Taxonomy" id="1448321"/>
    <lineage>
        <taxon>Eukaryota</taxon>
        <taxon>Fungi</taxon>
        <taxon>Dikarya</taxon>
        <taxon>Ascomycota</taxon>
        <taxon>Pezizomycotina</taxon>
        <taxon>Eurotiomycetes</taxon>
        <taxon>Eurotiomycetidae</taxon>
        <taxon>Eurotiales</taxon>
        <taxon>Aspergillaceae</taxon>
        <taxon>Aspergillus</taxon>
        <taxon>Aspergillus subgen. Circumdati</taxon>
    </lineage>
</organism>
<name>A0A317URA4_9EURO</name>
<reference evidence="2 3" key="1">
    <citation type="submission" date="2016-12" db="EMBL/GenBank/DDBJ databases">
        <title>The genomes of Aspergillus section Nigri reveals drivers in fungal speciation.</title>
        <authorList>
            <consortium name="DOE Joint Genome Institute"/>
            <person name="Vesth T.C."/>
            <person name="Nybo J."/>
            <person name="Theobald S."/>
            <person name="Brandl J."/>
            <person name="Frisvad J.C."/>
            <person name="Nielsen K.F."/>
            <person name="Lyhne E.K."/>
            <person name="Kogle M.E."/>
            <person name="Kuo A."/>
            <person name="Riley R."/>
            <person name="Clum A."/>
            <person name="Nolan M."/>
            <person name="Lipzen A."/>
            <person name="Salamov A."/>
            <person name="Henrissat B."/>
            <person name="Wiebenga A."/>
            <person name="De Vries R.P."/>
            <person name="Grigoriev I.V."/>
            <person name="Mortensen U.H."/>
            <person name="Andersen M.R."/>
            <person name="Baker S.E."/>
        </authorList>
    </citation>
    <scope>NUCLEOTIDE SEQUENCE [LARGE SCALE GENOMIC DNA]</scope>
    <source>
        <strain evidence="2 3">CBS 117.55</strain>
    </source>
</reference>
<protein>
    <submittedName>
        <fullName evidence="2">Uncharacterized protein</fullName>
    </submittedName>
</protein>
<feature type="compositionally biased region" description="Acidic residues" evidence="1">
    <location>
        <begin position="311"/>
        <end position="323"/>
    </location>
</feature>
<keyword evidence="3" id="KW-1185">Reference proteome</keyword>
<proteinExistence type="predicted"/>
<evidence type="ECO:0000313" key="3">
    <source>
        <dbReference type="Proteomes" id="UP000247233"/>
    </source>
</evidence>
<dbReference type="EMBL" id="MSFL01000066">
    <property type="protein sequence ID" value="PWY64251.1"/>
    <property type="molecule type" value="Genomic_DNA"/>
</dbReference>
<dbReference type="OrthoDB" id="4156714at2759"/>